<accession>A0A8S9TCA0</accession>
<name>A0A8S9TCA0_9CYAN</name>
<dbReference type="SUPFAM" id="SSF54427">
    <property type="entry name" value="NTF2-like"/>
    <property type="match status" value="1"/>
</dbReference>
<dbReference type="InterPro" id="IPR032710">
    <property type="entry name" value="NTF2-like_dom_sf"/>
</dbReference>
<sequence length="144" mass="16225">MSSTEKNKIIARRWFELISEQLSEEICEMTASTWKMHGGPLGLPPGPDGVRELFRLIGPIDQKWTIEDVIAEGDKVVVRATNTCVQESFLGIPGRGQRQTFAATFIHRIADSKIIETWRNADDLGRVLQLGAQIEPRTSEQYPM</sequence>
<dbReference type="GO" id="GO:0030638">
    <property type="term" value="P:polyketide metabolic process"/>
    <property type="evidence" value="ECO:0007669"/>
    <property type="project" value="InterPro"/>
</dbReference>
<organism evidence="1 2">
    <name type="scientific">Tolypothrix bouteillei VB521301</name>
    <dbReference type="NCBI Taxonomy" id="1479485"/>
    <lineage>
        <taxon>Bacteria</taxon>
        <taxon>Bacillati</taxon>
        <taxon>Cyanobacteriota</taxon>
        <taxon>Cyanophyceae</taxon>
        <taxon>Nostocales</taxon>
        <taxon>Tolypothrichaceae</taxon>
        <taxon>Tolypothrix</taxon>
    </lineage>
</organism>
<reference evidence="1" key="2">
    <citation type="submission" date="2019-11" db="EMBL/GenBank/DDBJ databases">
        <title>Improved Assembly of Tolypothrix boutellei genome.</title>
        <authorList>
            <person name="Sarangi A.N."/>
            <person name="Mukherjee M."/>
            <person name="Ghosh S."/>
            <person name="Singh D."/>
            <person name="Das A."/>
            <person name="Kant S."/>
            <person name="Prusty A."/>
            <person name="Tripathy S."/>
        </authorList>
    </citation>
    <scope>NUCLEOTIDE SEQUENCE</scope>
    <source>
        <strain evidence="1">VB521301</strain>
    </source>
</reference>
<dbReference type="Gene3D" id="3.10.450.50">
    <property type="match status" value="1"/>
</dbReference>
<gene>
    <name evidence="1" type="ORF">DA73_0400035185</name>
</gene>
<keyword evidence="2" id="KW-1185">Reference proteome</keyword>
<evidence type="ECO:0000313" key="1">
    <source>
        <dbReference type="EMBL" id="KAF3890120.1"/>
    </source>
</evidence>
<dbReference type="EMBL" id="JHEG04000001">
    <property type="protein sequence ID" value="KAF3890120.1"/>
    <property type="molecule type" value="Genomic_DNA"/>
</dbReference>
<comment type="caution">
    <text evidence="1">The sequence shown here is derived from an EMBL/GenBank/DDBJ whole genome shotgun (WGS) entry which is preliminary data.</text>
</comment>
<dbReference type="Proteomes" id="UP000029738">
    <property type="component" value="Unassembled WGS sequence"/>
</dbReference>
<proteinExistence type="predicted"/>
<dbReference type="AlphaFoldDB" id="A0A8S9TCA0"/>
<dbReference type="InterPro" id="IPR009959">
    <property type="entry name" value="Cyclase_SnoaL-like"/>
</dbReference>
<dbReference type="Pfam" id="PF07366">
    <property type="entry name" value="SnoaL"/>
    <property type="match status" value="1"/>
</dbReference>
<reference evidence="1" key="1">
    <citation type="journal article" date="2015" name="Genome Announc.">
        <title>Draft Genome Sequence of Tolypothrix boutellei Strain VB521301.</title>
        <authorList>
            <person name="Chandrababunaidu M.M."/>
            <person name="Singh D."/>
            <person name="Sen D."/>
            <person name="Bhan S."/>
            <person name="Das S."/>
            <person name="Gupta A."/>
            <person name="Adhikary S.P."/>
            <person name="Tripathy S."/>
        </authorList>
    </citation>
    <scope>NUCLEOTIDE SEQUENCE</scope>
    <source>
        <strain evidence="1">VB521301</strain>
    </source>
</reference>
<dbReference type="RefSeq" id="WP_038093311.1">
    <property type="nucleotide sequence ID" value="NZ_JHEG04000001.1"/>
</dbReference>
<evidence type="ECO:0000313" key="2">
    <source>
        <dbReference type="Proteomes" id="UP000029738"/>
    </source>
</evidence>
<protein>
    <submittedName>
        <fullName evidence="1">Ester cyclase</fullName>
    </submittedName>
</protein>